<feature type="compositionally biased region" description="Polar residues" evidence="1">
    <location>
        <begin position="1"/>
        <end position="18"/>
    </location>
</feature>
<dbReference type="Proteomes" id="UP000644756">
    <property type="component" value="Unassembled WGS sequence"/>
</dbReference>
<proteinExistence type="predicted"/>
<name>A0A917CKY6_9BACL</name>
<feature type="domain" description="SLH" evidence="2">
    <location>
        <begin position="103"/>
        <end position="166"/>
    </location>
</feature>
<keyword evidence="4" id="KW-1185">Reference proteome</keyword>
<evidence type="ECO:0000313" key="3">
    <source>
        <dbReference type="EMBL" id="GGF91634.1"/>
    </source>
</evidence>
<feature type="region of interest" description="Disordered" evidence="1">
    <location>
        <begin position="1"/>
        <end position="23"/>
    </location>
</feature>
<comment type="caution">
    <text evidence="3">The sequence shown here is derived from an EMBL/GenBank/DDBJ whole genome shotgun (WGS) entry which is preliminary data.</text>
</comment>
<reference evidence="3" key="2">
    <citation type="submission" date="2020-09" db="EMBL/GenBank/DDBJ databases">
        <authorList>
            <person name="Sun Q."/>
            <person name="Zhou Y."/>
        </authorList>
    </citation>
    <scope>NUCLEOTIDE SEQUENCE</scope>
    <source>
        <strain evidence="3">CGMCC 1.12987</strain>
    </source>
</reference>
<evidence type="ECO:0000256" key="1">
    <source>
        <dbReference type="SAM" id="MobiDB-lite"/>
    </source>
</evidence>
<dbReference type="InterPro" id="IPR001119">
    <property type="entry name" value="SLH_dom"/>
</dbReference>
<evidence type="ECO:0000313" key="4">
    <source>
        <dbReference type="Proteomes" id="UP000644756"/>
    </source>
</evidence>
<dbReference type="PROSITE" id="PS51272">
    <property type="entry name" value="SLH"/>
    <property type="match status" value="1"/>
</dbReference>
<sequence>MRETSNNLWFKQNSQQPQHFRGGEKKVMKKSLSLLVAIAMVFSMFASVASAATSPAGAKLQELGIIQGDQKGDLMEGATWKRQDLAVLLSRLLGVEAEAKATAKSHTYTDVRGSFYDGFLSWAKAEGYMEGHSATRFGFDQELTYQQFAAVVLRALGVDTTGANYANVKELAVEAGIVTADVDFAAPALRGATYASVVVALDTEVAGSGQKLGTVLGLPGYEVTALAIAKTEQTNTREITVSFNKEVTAAEKADMTFEVKSGLVNYTVTAKWAENNQAVALSSTYLPAGEYEVVVKGFDAQKVTVADERPAKIEITSNSLQKADNQDLGIKLFNQFGKEIANPVLNVTVFNATKQATIAADITGKYDLAHDDFAKIDDNFVVTVTHSTGLSATKTFKIVAGSAATAIKLGTVAPLEGKVRVTAGDDALVLPIELTDQYGATIKLAETAKVTLAAGTTNFTISGITFMLSEADVVTAYAVDKDGKLTIDVDKAATLVINAVNPSTGATATTTVKVEGAPVVKTLQLSNPGVLVVADEEVKIPYAAVDNFNAAVVAKDIVIDQDAPIAANAVTFNSNVAFATGYPKINGKGELIAKFAPVANDITAYIYAYVNGAQVGQLQLAVKKAATPVKINGIKDVPLYFAVNAEAAFNEANITYLDNYNRTKTVAEGTYTVTSATPEVVEYDAVNEKFVAKAVGKSEITVNFTTGGTDSTKYVFTIEVVKADDIKSYAIKNIGTIYGKSDLTSASAHAKTVELVGKLSNGTEVALVQADAFNFVTTSDSTKVGVDGKKIFGLDEGTVTIAAYKGATKLAEQTVTVSEAAPIATTVAFNESEYTINANTTFVVNATGTHKVTVKDQYGVEITTAGLLASSDSAVATVSGLVVTKVGVGQTTLTYITANNVSATATLIVE</sequence>
<dbReference type="EMBL" id="BMGR01000002">
    <property type="protein sequence ID" value="GGF91634.1"/>
    <property type="molecule type" value="Genomic_DNA"/>
</dbReference>
<accession>A0A917CKY6</accession>
<organism evidence="3 4">
    <name type="scientific">Paenibacillus abyssi</name>
    <dbReference type="NCBI Taxonomy" id="1340531"/>
    <lineage>
        <taxon>Bacteria</taxon>
        <taxon>Bacillati</taxon>
        <taxon>Bacillota</taxon>
        <taxon>Bacilli</taxon>
        <taxon>Bacillales</taxon>
        <taxon>Paenibacillaceae</taxon>
        <taxon>Paenibacillus</taxon>
    </lineage>
</organism>
<gene>
    <name evidence="3" type="ORF">GCM10010916_06180</name>
</gene>
<reference evidence="3" key="1">
    <citation type="journal article" date="2014" name="Int. J. Syst. Evol. Microbiol.">
        <title>Complete genome sequence of Corynebacterium casei LMG S-19264T (=DSM 44701T), isolated from a smear-ripened cheese.</title>
        <authorList>
            <consortium name="US DOE Joint Genome Institute (JGI-PGF)"/>
            <person name="Walter F."/>
            <person name="Albersmeier A."/>
            <person name="Kalinowski J."/>
            <person name="Ruckert C."/>
        </authorList>
    </citation>
    <scope>NUCLEOTIDE SEQUENCE</scope>
    <source>
        <strain evidence="3">CGMCC 1.12987</strain>
    </source>
</reference>
<protein>
    <recommendedName>
        <fullName evidence="2">SLH domain-containing protein</fullName>
    </recommendedName>
</protein>
<evidence type="ECO:0000259" key="2">
    <source>
        <dbReference type="PROSITE" id="PS51272"/>
    </source>
</evidence>
<dbReference type="AlphaFoldDB" id="A0A917CKY6"/>
<dbReference type="RefSeq" id="WP_188528926.1">
    <property type="nucleotide sequence ID" value="NZ_BMGR01000002.1"/>
</dbReference>